<keyword evidence="3" id="KW-1185">Reference proteome</keyword>
<name>M0B623_9EURY</name>
<evidence type="ECO:0000313" key="3">
    <source>
        <dbReference type="Proteomes" id="UP000011591"/>
    </source>
</evidence>
<evidence type="ECO:0000313" key="2">
    <source>
        <dbReference type="EMBL" id="ELZ05718.1"/>
    </source>
</evidence>
<feature type="compositionally biased region" description="Basic and acidic residues" evidence="1">
    <location>
        <begin position="16"/>
        <end position="32"/>
    </location>
</feature>
<protein>
    <submittedName>
        <fullName evidence="2">Uncharacterized protein</fullName>
    </submittedName>
</protein>
<feature type="compositionally biased region" description="Basic and acidic residues" evidence="1">
    <location>
        <begin position="60"/>
        <end position="73"/>
    </location>
</feature>
<accession>M0B623</accession>
<dbReference type="EMBL" id="AOIP01000022">
    <property type="protein sequence ID" value="ELZ05718.1"/>
    <property type="molecule type" value="Genomic_DNA"/>
</dbReference>
<reference evidence="2 3" key="1">
    <citation type="journal article" date="2014" name="PLoS Genet.">
        <title>Phylogenetically driven sequencing of extremely halophilic archaea reveals strategies for static and dynamic osmo-response.</title>
        <authorList>
            <person name="Becker E.A."/>
            <person name="Seitzer P.M."/>
            <person name="Tritt A."/>
            <person name="Larsen D."/>
            <person name="Krusor M."/>
            <person name="Yao A.I."/>
            <person name="Wu D."/>
            <person name="Madern D."/>
            <person name="Eisen J.A."/>
            <person name="Darling A.E."/>
            <person name="Facciotti M.T."/>
        </authorList>
    </citation>
    <scope>NUCLEOTIDE SEQUENCE [LARGE SCALE GENOMIC DNA]</scope>
    <source>
        <strain evidence="2 3">DSM 13077</strain>
    </source>
</reference>
<sequence>MGNSPDAPSRLAELTGEPREKFEFTGEIRDLSEMESTPIDNSGGVDVGSGPFDALAHHHHESDASKPKDNHSR</sequence>
<dbReference type="Proteomes" id="UP000011591">
    <property type="component" value="Unassembled WGS sequence"/>
</dbReference>
<feature type="region of interest" description="Disordered" evidence="1">
    <location>
        <begin position="1"/>
        <end position="73"/>
    </location>
</feature>
<proteinExistence type="predicted"/>
<dbReference type="AlphaFoldDB" id="M0B623"/>
<dbReference type="RefSeq" id="WP_006665462.1">
    <property type="nucleotide sequence ID" value="NZ_AOIP01000022.1"/>
</dbReference>
<gene>
    <name evidence="2" type="ORF">C480_09985</name>
</gene>
<dbReference type="OrthoDB" id="378589at2157"/>
<dbReference type="PATRIC" id="fig|1227491.4.peg.2061"/>
<organism evidence="2 3">
    <name type="scientific">Natrialba aegyptia DSM 13077</name>
    <dbReference type="NCBI Taxonomy" id="1227491"/>
    <lineage>
        <taxon>Archaea</taxon>
        <taxon>Methanobacteriati</taxon>
        <taxon>Methanobacteriota</taxon>
        <taxon>Stenosarchaea group</taxon>
        <taxon>Halobacteria</taxon>
        <taxon>Halobacteriales</taxon>
        <taxon>Natrialbaceae</taxon>
        <taxon>Natrialba</taxon>
    </lineage>
</organism>
<evidence type="ECO:0000256" key="1">
    <source>
        <dbReference type="SAM" id="MobiDB-lite"/>
    </source>
</evidence>
<comment type="caution">
    <text evidence="2">The sequence shown here is derived from an EMBL/GenBank/DDBJ whole genome shotgun (WGS) entry which is preliminary data.</text>
</comment>